<evidence type="ECO:0000313" key="2">
    <source>
        <dbReference type="EMBL" id="MEQ2169452.1"/>
    </source>
</evidence>
<feature type="compositionally biased region" description="Basic residues" evidence="1">
    <location>
        <begin position="29"/>
        <end position="42"/>
    </location>
</feature>
<reference evidence="2 3" key="1">
    <citation type="submission" date="2021-06" db="EMBL/GenBank/DDBJ databases">
        <authorList>
            <person name="Palmer J.M."/>
        </authorList>
    </citation>
    <scope>NUCLEOTIDE SEQUENCE [LARGE SCALE GENOMIC DNA]</scope>
    <source>
        <strain evidence="2 3">GA_2019</strain>
        <tissue evidence="2">Muscle</tissue>
    </source>
</reference>
<proteinExistence type="predicted"/>
<dbReference type="EMBL" id="JAHRIO010032960">
    <property type="protein sequence ID" value="MEQ2169452.1"/>
    <property type="molecule type" value="Genomic_DNA"/>
</dbReference>
<keyword evidence="3" id="KW-1185">Reference proteome</keyword>
<organism evidence="2 3">
    <name type="scientific">Goodea atripinnis</name>
    <dbReference type="NCBI Taxonomy" id="208336"/>
    <lineage>
        <taxon>Eukaryota</taxon>
        <taxon>Metazoa</taxon>
        <taxon>Chordata</taxon>
        <taxon>Craniata</taxon>
        <taxon>Vertebrata</taxon>
        <taxon>Euteleostomi</taxon>
        <taxon>Actinopterygii</taxon>
        <taxon>Neopterygii</taxon>
        <taxon>Teleostei</taxon>
        <taxon>Neoteleostei</taxon>
        <taxon>Acanthomorphata</taxon>
        <taxon>Ovalentaria</taxon>
        <taxon>Atherinomorphae</taxon>
        <taxon>Cyprinodontiformes</taxon>
        <taxon>Goodeidae</taxon>
        <taxon>Goodea</taxon>
    </lineage>
</organism>
<sequence length="127" mass="14124">MNPLPTAHGHTPISELHPRKANEATPTQRKLHTQPRSKHLRHVPPPPHSAPRRQGKGPAQRYPSSCPQAQQGRHHRAHNGTSNPTPRWDKLMRQEVPGQQQALEANVLHHATATTQTHHCNDSPGEG</sequence>
<protein>
    <submittedName>
        <fullName evidence="2">Uncharacterized protein</fullName>
    </submittedName>
</protein>
<gene>
    <name evidence="2" type="ORF">GOODEAATRI_025372</name>
</gene>
<dbReference type="Proteomes" id="UP001476798">
    <property type="component" value="Unassembled WGS sequence"/>
</dbReference>
<feature type="compositionally biased region" description="Low complexity" evidence="1">
    <location>
        <begin position="109"/>
        <end position="118"/>
    </location>
</feature>
<name>A0ABV0NGS9_9TELE</name>
<feature type="region of interest" description="Disordered" evidence="1">
    <location>
        <begin position="1"/>
        <end position="127"/>
    </location>
</feature>
<feature type="compositionally biased region" description="Polar residues" evidence="1">
    <location>
        <begin position="62"/>
        <end position="71"/>
    </location>
</feature>
<accession>A0ABV0NGS9</accession>
<evidence type="ECO:0000313" key="3">
    <source>
        <dbReference type="Proteomes" id="UP001476798"/>
    </source>
</evidence>
<comment type="caution">
    <text evidence="2">The sequence shown here is derived from an EMBL/GenBank/DDBJ whole genome shotgun (WGS) entry which is preliminary data.</text>
</comment>
<evidence type="ECO:0000256" key="1">
    <source>
        <dbReference type="SAM" id="MobiDB-lite"/>
    </source>
</evidence>